<dbReference type="CDD" id="cd04077">
    <property type="entry name" value="Peptidases_S8_PCSK9_ProteinaseK_like"/>
    <property type="match status" value="1"/>
</dbReference>
<evidence type="ECO:0000256" key="6">
    <source>
        <dbReference type="RuleBase" id="RU003355"/>
    </source>
</evidence>
<dbReference type="PROSITE" id="PS51892">
    <property type="entry name" value="SUBTILASE"/>
    <property type="match status" value="1"/>
</dbReference>
<comment type="caution">
    <text evidence="10">The sequence shown here is derived from an EMBL/GenBank/DDBJ whole genome shotgun (WGS) entry which is preliminary data.</text>
</comment>
<dbReference type="SUPFAM" id="SSF52743">
    <property type="entry name" value="Subtilisin-like"/>
    <property type="match status" value="1"/>
</dbReference>
<evidence type="ECO:0000313" key="11">
    <source>
        <dbReference type="Proteomes" id="UP001589654"/>
    </source>
</evidence>
<dbReference type="EMBL" id="JBHMEW010000044">
    <property type="protein sequence ID" value="MFB9211201.1"/>
    <property type="molecule type" value="Genomic_DNA"/>
</dbReference>
<feature type="active site" description="Charge relay system" evidence="5">
    <location>
        <position position="220"/>
    </location>
</feature>
<dbReference type="InterPro" id="IPR050131">
    <property type="entry name" value="Peptidase_S8_subtilisin-like"/>
</dbReference>
<keyword evidence="11" id="KW-1185">Reference proteome</keyword>
<dbReference type="PROSITE" id="PS00138">
    <property type="entry name" value="SUBTILASE_SER"/>
    <property type="match status" value="1"/>
</dbReference>
<name>A0ABV5J333_9BACT</name>
<dbReference type="Pfam" id="PF05922">
    <property type="entry name" value="Inhibitor_I9"/>
    <property type="match status" value="1"/>
</dbReference>
<dbReference type="InterPro" id="IPR000209">
    <property type="entry name" value="Peptidase_S8/S53_dom"/>
</dbReference>
<dbReference type="InterPro" id="IPR023827">
    <property type="entry name" value="Peptidase_S8_Asp-AS"/>
</dbReference>
<feature type="domain" description="Peptidase S8/S53" evidence="8">
    <location>
        <begin position="182"/>
        <end position="387"/>
    </location>
</feature>
<evidence type="ECO:0000259" key="8">
    <source>
        <dbReference type="Pfam" id="PF00082"/>
    </source>
</evidence>
<evidence type="ECO:0000256" key="3">
    <source>
        <dbReference type="ARBA" id="ARBA00022801"/>
    </source>
</evidence>
<dbReference type="InterPro" id="IPR022398">
    <property type="entry name" value="Peptidase_S8_His-AS"/>
</dbReference>
<evidence type="ECO:0000256" key="7">
    <source>
        <dbReference type="SAM" id="MobiDB-lite"/>
    </source>
</evidence>
<dbReference type="Pfam" id="PF00082">
    <property type="entry name" value="Peptidase_S8"/>
    <property type="match status" value="1"/>
</dbReference>
<dbReference type="InterPro" id="IPR010259">
    <property type="entry name" value="S8pro/Inhibitor_I9"/>
</dbReference>
<keyword evidence="2 5" id="KW-0645">Protease</keyword>
<dbReference type="RefSeq" id="WP_290249148.1">
    <property type="nucleotide sequence ID" value="NZ_JAUFQT010000002.1"/>
</dbReference>
<dbReference type="GO" id="GO:0016787">
    <property type="term" value="F:hydrolase activity"/>
    <property type="evidence" value="ECO:0007669"/>
    <property type="project" value="UniProtKB-KW"/>
</dbReference>
<keyword evidence="3 5" id="KW-0378">Hydrolase</keyword>
<reference evidence="10 11" key="1">
    <citation type="submission" date="2024-09" db="EMBL/GenBank/DDBJ databases">
        <authorList>
            <person name="Sun Q."/>
            <person name="Mori K."/>
        </authorList>
    </citation>
    <scope>NUCLEOTIDE SEQUENCE [LARGE SCALE GENOMIC DNA]</scope>
    <source>
        <strain evidence="10 11">CECT 7682</strain>
    </source>
</reference>
<feature type="region of interest" description="Disordered" evidence="7">
    <location>
        <begin position="131"/>
        <end position="161"/>
    </location>
</feature>
<dbReference type="PRINTS" id="PR00723">
    <property type="entry name" value="SUBTILISIN"/>
</dbReference>
<dbReference type="PROSITE" id="PS51257">
    <property type="entry name" value="PROKAR_LIPOPROTEIN"/>
    <property type="match status" value="1"/>
</dbReference>
<protein>
    <submittedName>
        <fullName evidence="10">S8 family peptidase</fullName>
        <ecNumber evidence="10">3.4.-.-</ecNumber>
    </submittedName>
</protein>
<keyword evidence="4 5" id="KW-0720">Serine protease</keyword>
<feature type="active site" description="Charge relay system" evidence="5">
    <location>
        <position position="378"/>
    </location>
</feature>
<proteinExistence type="inferred from homology"/>
<accession>A0ABV5J333</accession>
<dbReference type="InterPro" id="IPR034193">
    <property type="entry name" value="PCSK9_ProteinaseK-like"/>
</dbReference>
<evidence type="ECO:0000256" key="1">
    <source>
        <dbReference type="ARBA" id="ARBA00011073"/>
    </source>
</evidence>
<dbReference type="InterPro" id="IPR036852">
    <property type="entry name" value="Peptidase_S8/S53_dom_sf"/>
</dbReference>
<evidence type="ECO:0000313" key="10">
    <source>
        <dbReference type="EMBL" id="MFB9211201.1"/>
    </source>
</evidence>
<evidence type="ECO:0000256" key="5">
    <source>
        <dbReference type="PROSITE-ProRule" id="PRU01240"/>
    </source>
</evidence>
<dbReference type="InterPro" id="IPR037045">
    <property type="entry name" value="S8pro/Inhibitor_I9_sf"/>
</dbReference>
<dbReference type="EC" id="3.4.-.-" evidence="10"/>
<organism evidence="10 11">
    <name type="scientific">Echinicola jeungdonensis</name>
    <dbReference type="NCBI Taxonomy" id="709343"/>
    <lineage>
        <taxon>Bacteria</taxon>
        <taxon>Pseudomonadati</taxon>
        <taxon>Bacteroidota</taxon>
        <taxon>Cytophagia</taxon>
        <taxon>Cytophagales</taxon>
        <taxon>Cyclobacteriaceae</taxon>
        <taxon>Echinicola</taxon>
    </lineage>
</organism>
<sequence>MLYRGKQKIERQYALLFILCIFLFVSCQEEQEIVQGEDRIEFQAYQNGAVVPGRYIVVLENNQLHYKKSGDYLENQAALRKEVGSLLASFRMDPSQLDRVYSSTIEGFSVLLSEDQKKILESDSRVKLIEPDRVVALGPPPGKGPDKNDPDNGDGGSSEIVPYGVTRVGGPVNYSGNNKAYIIDTGIDLNHRDLNVEGSLGFNAFTNGRDSKDLNDNNGHGTHVAGTIAAKENGFGVVGVAAGAVVVPIKVLDQNGSGYYSGVIAGVDFVGANGNPGDVANMSLGGPPSYALDNAVLTAANQGIYFSIAAGNSAKDANDYSPARVEGNGIYTVSAMDSNDNFAYFSNFANPPIDWCAPGVSILSTWNDGGHHTISGTSMAAPHVAGVRLLGAISQDGQVNNDPDGNADPVASH</sequence>
<dbReference type="PROSITE" id="PS00136">
    <property type="entry name" value="SUBTILASE_ASP"/>
    <property type="match status" value="1"/>
</dbReference>
<dbReference type="InterPro" id="IPR023828">
    <property type="entry name" value="Peptidase_S8_Ser-AS"/>
</dbReference>
<dbReference type="Gene3D" id="3.40.50.200">
    <property type="entry name" value="Peptidase S8/S53 domain"/>
    <property type="match status" value="1"/>
</dbReference>
<evidence type="ECO:0000256" key="2">
    <source>
        <dbReference type="ARBA" id="ARBA00022670"/>
    </source>
</evidence>
<dbReference type="PROSITE" id="PS00137">
    <property type="entry name" value="SUBTILASE_HIS"/>
    <property type="match status" value="1"/>
</dbReference>
<evidence type="ECO:0000259" key="9">
    <source>
        <dbReference type="Pfam" id="PF05922"/>
    </source>
</evidence>
<dbReference type="SUPFAM" id="SSF54897">
    <property type="entry name" value="Protease propeptides/inhibitors"/>
    <property type="match status" value="1"/>
</dbReference>
<dbReference type="InterPro" id="IPR015500">
    <property type="entry name" value="Peptidase_S8_subtilisin-rel"/>
</dbReference>
<evidence type="ECO:0000256" key="4">
    <source>
        <dbReference type="ARBA" id="ARBA00022825"/>
    </source>
</evidence>
<comment type="similarity">
    <text evidence="1 5 6">Belongs to the peptidase S8 family.</text>
</comment>
<dbReference type="Gene3D" id="3.30.70.80">
    <property type="entry name" value="Peptidase S8 propeptide/proteinase inhibitor I9"/>
    <property type="match status" value="1"/>
</dbReference>
<feature type="domain" description="Inhibitor I9" evidence="9">
    <location>
        <begin position="54"/>
        <end position="137"/>
    </location>
</feature>
<dbReference type="Proteomes" id="UP001589654">
    <property type="component" value="Unassembled WGS sequence"/>
</dbReference>
<dbReference type="PANTHER" id="PTHR43806:SF11">
    <property type="entry name" value="CEREVISIN-RELATED"/>
    <property type="match status" value="1"/>
</dbReference>
<feature type="active site" description="Charge relay system" evidence="5">
    <location>
        <position position="184"/>
    </location>
</feature>
<dbReference type="PANTHER" id="PTHR43806">
    <property type="entry name" value="PEPTIDASE S8"/>
    <property type="match status" value="1"/>
</dbReference>
<gene>
    <name evidence="10" type="ORF">ACFFUR_05240</name>
</gene>